<organism evidence="5 6">
    <name type="scientific">Paenibacillus whitsoniae</name>
    <dbReference type="NCBI Taxonomy" id="2496558"/>
    <lineage>
        <taxon>Bacteria</taxon>
        <taxon>Bacillati</taxon>
        <taxon>Bacillota</taxon>
        <taxon>Bacilli</taxon>
        <taxon>Bacillales</taxon>
        <taxon>Paenibacillaceae</taxon>
        <taxon>Paenibacillus</taxon>
    </lineage>
</organism>
<accession>A0A3S0CFM9</accession>
<evidence type="ECO:0000256" key="1">
    <source>
        <dbReference type="ARBA" id="ARBA00006284"/>
    </source>
</evidence>
<dbReference type="SUPFAM" id="SSF110738">
    <property type="entry name" value="Glycerate kinase I"/>
    <property type="match status" value="1"/>
</dbReference>
<evidence type="ECO:0000256" key="4">
    <source>
        <dbReference type="PIRNR" id="PIRNR006078"/>
    </source>
</evidence>
<name>A0A3S0CFM9_9BACL</name>
<dbReference type="GO" id="GO:0031388">
    <property type="term" value="P:organic acid phosphorylation"/>
    <property type="evidence" value="ECO:0007669"/>
    <property type="project" value="UniProtKB-UniRule"/>
</dbReference>
<proteinExistence type="inferred from homology"/>
<dbReference type="InterPro" id="IPR036129">
    <property type="entry name" value="Glycerate_kinase_sf"/>
</dbReference>
<dbReference type="NCBIfam" id="TIGR00045">
    <property type="entry name" value="glycerate kinase"/>
    <property type="match status" value="1"/>
</dbReference>
<dbReference type="EMBL" id="RXHU01000005">
    <property type="protein sequence ID" value="RTE11625.1"/>
    <property type="molecule type" value="Genomic_DNA"/>
</dbReference>
<dbReference type="PIRSF" id="PIRSF006078">
    <property type="entry name" value="GlxK"/>
    <property type="match status" value="1"/>
</dbReference>
<dbReference type="Gene3D" id="3.40.50.10350">
    <property type="entry name" value="Glycerate kinase, domain 1"/>
    <property type="match status" value="1"/>
</dbReference>
<dbReference type="GO" id="GO:0008887">
    <property type="term" value="F:glycerate kinase activity"/>
    <property type="evidence" value="ECO:0007669"/>
    <property type="project" value="UniProtKB-UniRule"/>
</dbReference>
<keyword evidence="2 4" id="KW-0808">Transferase</keyword>
<comment type="caution">
    <text evidence="5">The sequence shown here is derived from an EMBL/GenBank/DDBJ whole genome shotgun (WGS) entry which is preliminary data.</text>
</comment>
<evidence type="ECO:0000256" key="2">
    <source>
        <dbReference type="ARBA" id="ARBA00022679"/>
    </source>
</evidence>
<dbReference type="AlphaFoldDB" id="A0A3S0CFM9"/>
<dbReference type="Gene3D" id="3.90.1510.10">
    <property type="entry name" value="Glycerate kinase, domain 2"/>
    <property type="match status" value="1"/>
</dbReference>
<dbReference type="Proteomes" id="UP000276128">
    <property type="component" value="Unassembled WGS sequence"/>
</dbReference>
<dbReference type="PANTHER" id="PTHR21599:SF0">
    <property type="entry name" value="GLYCERATE KINASE"/>
    <property type="match status" value="1"/>
</dbReference>
<evidence type="ECO:0000313" key="5">
    <source>
        <dbReference type="EMBL" id="RTE11625.1"/>
    </source>
</evidence>
<dbReference type="PANTHER" id="PTHR21599">
    <property type="entry name" value="GLYCERATE KINASE"/>
    <property type="match status" value="1"/>
</dbReference>
<dbReference type="InterPro" id="IPR004381">
    <property type="entry name" value="Glycerate_kinase"/>
</dbReference>
<dbReference type="Pfam" id="PF02595">
    <property type="entry name" value="Gly_kinase"/>
    <property type="match status" value="1"/>
</dbReference>
<reference evidence="5 6" key="1">
    <citation type="submission" date="2018-12" db="EMBL/GenBank/DDBJ databases">
        <title>Bacillus ochoae sp. nov., Paenibacillus whitsoniae sp. nov., Paenibacillus spiritus sp. nov. Isolated from the Mars Exploration Rover during spacecraft assembly.</title>
        <authorList>
            <person name="Seuylemezian A."/>
            <person name="Vaishampayan P."/>
        </authorList>
    </citation>
    <scope>NUCLEOTIDE SEQUENCE [LARGE SCALE GENOMIC DNA]</scope>
    <source>
        <strain evidence="5 6">MER 54</strain>
    </source>
</reference>
<dbReference type="InterPro" id="IPR018193">
    <property type="entry name" value="Glyc_kinase_flavodox-like_fold"/>
</dbReference>
<sequence>MKFVVAPDSYKGSLTAVQVGEVIERAIRQELPEAEVTVVPMADGGEGTVAAVVAACRGELVPVTVTGPLGEPVDACYGIIDQQGERTAVLEAANLFGLPMVPADRRNPLHTTSAGLGEAMRHALDGGIRRMVIGLGGSATNDGGLGLLRALGAQFTGADGEPVGGFGRDLALVVAADFSGLDPRLAACAITVASDVTNPLCGAEGASNVYGPQKGATPELVALLDGALARYADVVTAALGTAAHRDTPGAGSAGGLGFALLALGASVRSGAEVVARLTGLQAHIRQADWVLTGEGRSDGQTLFGKLPFCVASWAKDAGKRAVLISGSLGAESEKLFDVFDAIFAIVPGPASLEACMAEAEPNLYGCTRSVVRLIRGSAQR</sequence>
<dbReference type="InterPro" id="IPR018197">
    <property type="entry name" value="Glycerate_kinase_RE-like"/>
</dbReference>
<dbReference type="RefSeq" id="WP_126139344.1">
    <property type="nucleotide sequence ID" value="NZ_RXHU01000005.1"/>
</dbReference>
<gene>
    <name evidence="5" type="ORF">EJQ19_00970</name>
</gene>
<keyword evidence="6" id="KW-1185">Reference proteome</keyword>
<dbReference type="OrthoDB" id="9774290at2"/>
<keyword evidence="3 4" id="KW-0418">Kinase</keyword>
<evidence type="ECO:0000256" key="3">
    <source>
        <dbReference type="ARBA" id="ARBA00022777"/>
    </source>
</evidence>
<evidence type="ECO:0000313" key="6">
    <source>
        <dbReference type="Proteomes" id="UP000276128"/>
    </source>
</evidence>
<comment type="similarity">
    <text evidence="1 4">Belongs to the glycerate kinase type-1 family.</text>
</comment>
<protein>
    <submittedName>
        <fullName evidence="5">Glycerate kinase</fullName>
    </submittedName>
</protein>